<evidence type="ECO:0000256" key="5">
    <source>
        <dbReference type="ARBA" id="ARBA00023136"/>
    </source>
</evidence>
<dbReference type="GO" id="GO:0016020">
    <property type="term" value="C:membrane"/>
    <property type="evidence" value="ECO:0007669"/>
    <property type="project" value="UniProtKB-SubCell"/>
</dbReference>
<evidence type="ECO:0000256" key="1">
    <source>
        <dbReference type="ARBA" id="ARBA00004370"/>
    </source>
</evidence>
<evidence type="ECO:0000256" key="3">
    <source>
        <dbReference type="ARBA" id="ARBA00022692"/>
    </source>
</evidence>
<keyword evidence="6" id="KW-0325">Glycoprotein</keyword>
<sequence>MIYVKRTVPMPGLFKLILDAFMIVMKVQPLKKTTVCEILLDSYKDPALEFLHTPFFRFLKNALDLKTPDFPDLGYFPKYNKTSDGDYVIMTGKDDIKNIGQIVSWNNWTELPWWRTPETREFKGSGDGINQRPGIGKNDKYEMYQPLACRKYSLEYSGQEGHIYGIPTLGYSFELDSYDGVANFGYRYPNPEKALTGHTLSANFRVQFNVPLYPNTGSHLWSYVPTKIVPTFWLDLDVEVQDYALNFFYLAVVVSQKAVFIISIVCLTLSALLTGLIMFKIIKKRHDLKVRTAKKLKTEESIFTNHMSRL</sequence>
<keyword evidence="3 7" id="KW-0812">Transmembrane</keyword>
<evidence type="ECO:0000256" key="7">
    <source>
        <dbReference type="SAM" id="Phobius"/>
    </source>
</evidence>
<dbReference type="STRING" id="1561998.A0A1I7USA7"/>
<feature type="transmembrane region" description="Helical" evidence="7">
    <location>
        <begin position="258"/>
        <end position="279"/>
    </location>
</feature>
<proteinExistence type="inferred from homology"/>
<comment type="similarity">
    <text evidence="2">Belongs to the CD36 family.</text>
</comment>
<dbReference type="eggNOG" id="KOG3776">
    <property type="taxonomic scope" value="Eukaryota"/>
</dbReference>
<keyword evidence="5 7" id="KW-0472">Membrane</keyword>
<evidence type="ECO:0000256" key="4">
    <source>
        <dbReference type="ARBA" id="ARBA00022989"/>
    </source>
</evidence>
<dbReference type="PANTHER" id="PTHR11923">
    <property type="entry name" value="SCAVENGER RECEPTOR CLASS B TYPE-1 SR-B1"/>
    <property type="match status" value="1"/>
</dbReference>
<dbReference type="AlphaFoldDB" id="A0A1I7USA7"/>
<reference evidence="9" key="1">
    <citation type="submission" date="2016-11" db="UniProtKB">
        <authorList>
            <consortium name="WormBaseParasite"/>
        </authorList>
    </citation>
    <scope>IDENTIFICATION</scope>
</reference>
<organism evidence="8 9">
    <name type="scientific">Caenorhabditis tropicalis</name>
    <dbReference type="NCBI Taxonomy" id="1561998"/>
    <lineage>
        <taxon>Eukaryota</taxon>
        <taxon>Metazoa</taxon>
        <taxon>Ecdysozoa</taxon>
        <taxon>Nematoda</taxon>
        <taxon>Chromadorea</taxon>
        <taxon>Rhabditida</taxon>
        <taxon>Rhabditina</taxon>
        <taxon>Rhabditomorpha</taxon>
        <taxon>Rhabditoidea</taxon>
        <taxon>Rhabditidae</taxon>
        <taxon>Peloderinae</taxon>
        <taxon>Caenorhabditis</taxon>
    </lineage>
</organism>
<dbReference type="PANTHER" id="PTHR11923:SF106">
    <property type="entry name" value="SCAVENGER RECEPTOR (CD36 FAMILY) RELATED"/>
    <property type="match status" value="1"/>
</dbReference>
<evidence type="ECO:0000313" key="8">
    <source>
        <dbReference type="Proteomes" id="UP000095282"/>
    </source>
</evidence>
<comment type="subcellular location">
    <subcellularLocation>
        <location evidence="1">Membrane</location>
    </subcellularLocation>
</comment>
<protein>
    <submittedName>
        <fullName evidence="9">Protein croquemort</fullName>
    </submittedName>
</protein>
<keyword evidence="4 7" id="KW-1133">Transmembrane helix</keyword>
<dbReference type="InterPro" id="IPR002159">
    <property type="entry name" value="CD36_fam"/>
</dbReference>
<evidence type="ECO:0000256" key="2">
    <source>
        <dbReference type="ARBA" id="ARBA00010532"/>
    </source>
</evidence>
<evidence type="ECO:0000313" key="9">
    <source>
        <dbReference type="WBParaSite" id="Csp11.Scaffold630.g18843.t1"/>
    </source>
</evidence>
<dbReference type="WBParaSite" id="Csp11.Scaffold630.g18843.t1">
    <property type="protein sequence ID" value="Csp11.Scaffold630.g18843.t1"/>
    <property type="gene ID" value="Csp11.Scaffold630.g18843"/>
</dbReference>
<dbReference type="Pfam" id="PF01130">
    <property type="entry name" value="CD36"/>
    <property type="match status" value="2"/>
</dbReference>
<accession>A0A1I7USA7</accession>
<dbReference type="Proteomes" id="UP000095282">
    <property type="component" value="Unplaced"/>
</dbReference>
<dbReference type="GO" id="GO:0005737">
    <property type="term" value="C:cytoplasm"/>
    <property type="evidence" value="ECO:0007669"/>
    <property type="project" value="TreeGrafter"/>
</dbReference>
<evidence type="ECO:0000256" key="6">
    <source>
        <dbReference type="ARBA" id="ARBA00023180"/>
    </source>
</evidence>
<keyword evidence="8" id="KW-1185">Reference proteome</keyword>
<name>A0A1I7USA7_9PELO</name>
<dbReference type="GO" id="GO:0005044">
    <property type="term" value="F:scavenger receptor activity"/>
    <property type="evidence" value="ECO:0007669"/>
    <property type="project" value="TreeGrafter"/>
</dbReference>